<accession>A0A183BPD1</accession>
<dbReference type="InterPro" id="IPR003347">
    <property type="entry name" value="JmjC_dom"/>
</dbReference>
<dbReference type="SUPFAM" id="SSF48334">
    <property type="entry name" value="DNA repair protein MutS, domain III"/>
    <property type="match status" value="1"/>
</dbReference>
<dbReference type="WBParaSite" id="GPLIN_000246700">
    <property type="protein sequence ID" value="GPLIN_000246700"/>
    <property type="gene ID" value="GPLIN_000246700"/>
</dbReference>
<dbReference type="SUPFAM" id="SSF52540">
    <property type="entry name" value="P-loop containing nucleoside triphosphate hydrolases"/>
    <property type="match status" value="1"/>
</dbReference>
<dbReference type="Proteomes" id="UP000050741">
    <property type="component" value="Unassembled WGS sequence"/>
</dbReference>
<reference evidence="5" key="3">
    <citation type="submission" date="2016-06" db="UniProtKB">
        <authorList>
            <consortium name="WormBaseParasite"/>
        </authorList>
    </citation>
    <scope>IDENTIFICATION</scope>
</reference>
<dbReference type="SUPFAM" id="SSF51197">
    <property type="entry name" value="Clavaminate synthase-like"/>
    <property type="match status" value="1"/>
</dbReference>
<dbReference type="GO" id="GO:0000785">
    <property type="term" value="C:chromatin"/>
    <property type="evidence" value="ECO:0007669"/>
    <property type="project" value="TreeGrafter"/>
</dbReference>
<sequence length="299" mass="33668">MSTQVHQNAGEFVITFPRSYHAGFNEGLNCAEAVNFAPPDWLKMGRLCLENYASVGRNCVFSHEELVMKMVFVAHKMSIGMCLATLDELSWIVGRETDFRRRLSAAGVQASVYCRFEDIPDDERSCAVCRTTLFCSGLCCQHEGRMIPLHARGPCPYSINLPQQCIQVVFNKASLTFTTRDLIKYNDRLLQSENEILQKSNLVLDQLIASIREYIPALYKCAELVSLFDYYAALACYCSRVQTVRPSFGKELSIVQGRHPILDYRKDVVPNNTFASHAESRFAVIAGPNMAGKSTYMVI</sequence>
<dbReference type="Pfam" id="PF02373">
    <property type="entry name" value="JmjC"/>
    <property type="match status" value="1"/>
</dbReference>
<evidence type="ECO:0000313" key="5">
    <source>
        <dbReference type="WBParaSite" id="GPLIN_000246700"/>
    </source>
</evidence>
<evidence type="ECO:0000313" key="4">
    <source>
        <dbReference type="Proteomes" id="UP000050741"/>
    </source>
</evidence>
<evidence type="ECO:0000256" key="1">
    <source>
        <dbReference type="ARBA" id="ARBA00022723"/>
    </source>
</evidence>
<reference evidence="4" key="1">
    <citation type="submission" date="2013-12" db="EMBL/GenBank/DDBJ databases">
        <authorList>
            <person name="Aslett M."/>
        </authorList>
    </citation>
    <scope>NUCLEOTIDE SEQUENCE [LARGE SCALE GENOMIC DNA]</scope>
    <source>
        <strain evidence="4">Lindley</strain>
    </source>
</reference>
<reference evidence="4" key="2">
    <citation type="submission" date="2014-05" db="EMBL/GenBank/DDBJ databases">
        <title>The genome and life-stage specific transcriptomes of Globodera pallida elucidate key aspects of plant parasitism by a cyst nematode.</title>
        <authorList>
            <person name="Cotton J.A."/>
            <person name="Lilley C.J."/>
            <person name="Jones L.M."/>
            <person name="Kikuchi T."/>
            <person name="Reid A.J."/>
            <person name="Thorpe P."/>
            <person name="Tsai I.J."/>
            <person name="Beasley H."/>
            <person name="Blok V."/>
            <person name="Cock P.J.A."/>
            <person name="Van den Akker S.E."/>
            <person name="Holroyd N."/>
            <person name="Hunt M."/>
            <person name="Mantelin S."/>
            <person name="Naghra H."/>
            <person name="Pain A."/>
            <person name="Palomares-Rius J.E."/>
            <person name="Zarowiecki M."/>
            <person name="Berriman M."/>
            <person name="Jones J.T."/>
            <person name="Urwin P.E."/>
        </authorList>
    </citation>
    <scope>NUCLEOTIDE SEQUENCE [LARGE SCALE GENOMIC DNA]</scope>
    <source>
        <strain evidence="4">Lindley</strain>
    </source>
</reference>
<dbReference type="Gene3D" id="1.10.1420.10">
    <property type="match status" value="2"/>
</dbReference>
<dbReference type="PANTHER" id="PTHR10694">
    <property type="entry name" value="LYSINE-SPECIFIC DEMETHYLASE"/>
    <property type="match status" value="1"/>
</dbReference>
<protein>
    <submittedName>
        <fullName evidence="5">JmjC domain-containing protein</fullName>
    </submittedName>
</protein>
<dbReference type="GO" id="GO:0006355">
    <property type="term" value="P:regulation of DNA-templated transcription"/>
    <property type="evidence" value="ECO:0007669"/>
    <property type="project" value="TreeGrafter"/>
</dbReference>
<name>A0A183BPD1_GLOPA</name>
<evidence type="ECO:0000256" key="2">
    <source>
        <dbReference type="ARBA" id="ARBA00023004"/>
    </source>
</evidence>
<evidence type="ECO:0000259" key="3">
    <source>
        <dbReference type="PROSITE" id="PS51184"/>
    </source>
</evidence>
<organism evidence="4 5">
    <name type="scientific">Globodera pallida</name>
    <name type="common">Potato cyst nematode worm</name>
    <name type="synonym">Heterodera pallida</name>
    <dbReference type="NCBI Taxonomy" id="36090"/>
    <lineage>
        <taxon>Eukaryota</taxon>
        <taxon>Metazoa</taxon>
        <taxon>Ecdysozoa</taxon>
        <taxon>Nematoda</taxon>
        <taxon>Chromadorea</taxon>
        <taxon>Rhabditida</taxon>
        <taxon>Tylenchina</taxon>
        <taxon>Tylenchomorpha</taxon>
        <taxon>Tylenchoidea</taxon>
        <taxon>Heteroderidae</taxon>
        <taxon>Heteroderinae</taxon>
        <taxon>Globodera</taxon>
    </lineage>
</organism>
<dbReference type="Gene3D" id="2.60.120.650">
    <property type="entry name" value="Cupin"/>
    <property type="match status" value="1"/>
</dbReference>
<dbReference type="InterPro" id="IPR048615">
    <property type="entry name" value="KDM5_C-hel"/>
</dbReference>
<keyword evidence="2" id="KW-0408">Iron</keyword>
<dbReference type="AlphaFoldDB" id="A0A183BPD1"/>
<dbReference type="Pfam" id="PF21323">
    <property type="entry name" value="KDM5_C-hel"/>
    <property type="match status" value="1"/>
</dbReference>
<proteinExistence type="predicted"/>
<keyword evidence="1" id="KW-0479">Metal-binding</keyword>
<dbReference type="GO" id="GO:0034647">
    <property type="term" value="F:histone H3K4me/H3K4me2/H3K4me3 demethylase activity"/>
    <property type="evidence" value="ECO:0007669"/>
    <property type="project" value="TreeGrafter"/>
</dbReference>
<dbReference type="InterPro" id="IPR027417">
    <property type="entry name" value="P-loop_NTPase"/>
</dbReference>
<keyword evidence="4" id="KW-1185">Reference proteome</keyword>
<dbReference type="Gene3D" id="3.40.50.300">
    <property type="entry name" value="P-loop containing nucleotide triphosphate hydrolases"/>
    <property type="match status" value="1"/>
</dbReference>
<dbReference type="PANTHER" id="PTHR10694:SF33">
    <property type="entry name" value="LYSINE-SPECIFIC DEMETHYLASE 5"/>
    <property type="match status" value="1"/>
</dbReference>
<dbReference type="InterPro" id="IPR036187">
    <property type="entry name" value="DNA_mismatch_repair_MutS_sf"/>
</dbReference>
<dbReference type="GO" id="GO:0046872">
    <property type="term" value="F:metal ion binding"/>
    <property type="evidence" value="ECO:0007669"/>
    <property type="project" value="UniProtKB-KW"/>
</dbReference>
<dbReference type="PROSITE" id="PS51184">
    <property type="entry name" value="JMJC"/>
    <property type="match status" value="1"/>
</dbReference>
<feature type="domain" description="JmjC" evidence="3">
    <location>
        <begin position="1"/>
        <end position="53"/>
    </location>
</feature>
<dbReference type="GO" id="GO:0005634">
    <property type="term" value="C:nucleus"/>
    <property type="evidence" value="ECO:0007669"/>
    <property type="project" value="TreeGrafter"/>
</dbReference>